<protein>
    <recommendedName>
        <fullName evidence="3">Tc1-like transposase DDE domain-containing protein</fullName>
    </recommendedName>
</protein>
<dbReference type="GO" id="GO:0003676">
    <property type="term" value="F:nucleic acid binding"/>
    <property type="evidence" value="ECO:0007669"/>
    <property type="project" value="InterPro"/>
</dbReference>
<evidence type="ECO:0000313" key="2">
    <source>
        <dbReference type="Proteomes" id="UP001432322"/>
    </source>
</evidence>
<dbReference type="InterPro" id="IPR036397">
    <property type="entry name" value="RNaseH_sf"/>
</dbReference>
<dbReference type="PANTHER" id="PTHR23022:SF135">
    <property type="entry name" value="SI:DKEY-77F5.3"/>
    <property type="match status" value="1"/>
</dbReference>
<proteinExistence type="predicted"/>
<dbReference type="InterPro" id="IPR052338">
    <property type="entry name" value="Transposase_5"/>
</dbReference>
<evidence type="ECO:0000313" key="1">
    <source>
        <dbReference type="EMBL" id="GMT09832.1"/>
    </source>
</evidence>
<accession>A0AAV5URS5</accession>
<dbReference type="EMBL" id="BTSY01000001">
    <property type="protein sequence ID" value="GMT09832.1"/>
    <property type="molecule type" value="Genomic_DNA"/>
</dbReference>
<sequence>INIQGLDKCWKDFLVGWQDEGISYEEMSTRCANMGHTISSRAISRLLSLPLEITKEPYTPRATTIPPVIYHEVKQYIIDLYDEDDEVQMSEILLGVERKFGLRVSEYPIDRIRKEAGLGALNTRYGHSVREANRLPRVNWCKLKQEERATFRHHVFTDESMVQLDPNSRIVWVHSTARHRRIKSAFKHPQKVMIWGGISWKGVTPLTIFNGTCRVDGPEYCKVLRDGYIDWEKETYHGKAKLVQDNARCHTARLTREYLEREEIEVAYIRHIHCQMERVIEEEGGPVKD</sequence>
<feature type="non-terminal residue" evidence="1">
    <location>
        <position position="1"/>
    </location>
</feature>
<dbReference type="Proteomes" id="UP001432322">
    <property type="component" value="Unassembled WGS sequence"/>
</dbReference>
<evidence type="ECO:0008006" key="3">
    <source>
        <dbReference type="Google" id="ProtNLM"/>
    </source>
</evidence>
<dbReference type="PANTHER" id="PTHR23022">
    <property type="entry name" value="TRANSPOSABLE ELEMENT-RELATED"/>
    <property type="match status" value="1"/>
</dbReference>
<comment type="caution">
    <text evidence="1">The sequence shown here is derived from an EMBL/GenBank/DDBJ whole genome shotgun (WGS) entry which is preliminary data.</text>
</comment>
<dbReference type="Gene3D" id="3.30.420.10">
    <property type="entry name" value="Ribonuclease H-like superfamily/Ribonuclease H"/>
    <property type="match status" value="1"/>
</dbReference>
<organism evidence="1 2">
    <name type="scientific">Pristionchus fissidentatus</name>
    <dbReference type="NCBI Taxonomy" id="1538716"/>
    <lineage>
        <taxon>Eukaryota</taxon>
        <taxon>Metazoa</taxon>
        <taxon>Ecdysozoa</taxon>
        <taxon>Nematoda</taxon>
        <taxon>Chromadorea</taxon>
        <taxon>Rhabditida</taxon>
        <taxon>Rhabditina</taxon>
        <taxon>Diplogasteromorpha</taxon>
        <taxon>Diplogasteroidea</taxon>
        <taxon>Neodiplogasteridae</taxon>
        <taxon>Pristionchus</taxon>
    </lineage>
</organism>
<name>A0AAV5URS5_9BILA</name>
<gene>
    <name evidence="1" type="ORF">PFISCL1PPCAC_1129</name>
</gene>
<dbReference type="AlphaFoldDB" id="A0AAV5URS5"/>
<reference evidence="1" key="1">
    <citation type="submission" date="2023-10" db="EMBL/GenBank/DDBJ databases">
        <title>Genome assembly of Pristionchus species.</title>
        <authorList>
            <person name="Yoshida K."/>
            <person name="Sommer R.J."/>
        </authorList>
    </citation>
    <scope>NUCLEOTIDE SEQUENCE</scope>
    <source>
        <strain evidence="1">RS5133</strain>
    </source>
</reference>
<keyword evidence="2" id="KW-1185">Reference proteome</keyword>